<sequence length="69" mass="7227">MLGLTIGAALGTELGKMSRPARRGAILNLNSQLSSNGFVVLQFGLCSYRIPCPDALVMLPHVAPDAQAC</sequence>
<keyword evidence="2" id="KW-1185">Reference proteome</keyword>
<organism evidence="1 2">
    <name type="scientific">Papaver somniferum</name>
    <name type="common">Opium poppy</name>
    <dbReference type="NCBI Taxonomy" id="3469"/>
    <lineage>
        <taxon>Eukaryota</taxon>
        <taxon>Viridiplantae</taxon>
        <taxon>Streptophyta</taxon>
        <taxon>Embryophyta</taxon>
        <taxon>Tracheophyta</taxon>
        <taxon>Spermatophyta</taxon>
        <taxon>Magnoliopsida</taxon>
        <taxon>Ranunculales</taxon>
        <taxon>Papaveraceae</taxon>
        <taxon>Papaveroideae</taxon>
        <taxon>Papaver</taxon>
    </lineage>
</organism>
<proteinExistence type="predicted"/>
<dbReference type="AlphaFoldDB" id="A0A4Y7KE35"/>
<accession>A0A4Y7KE35</accession>
<evidence type="ECO:0000313" key="2">
    <source>
        <dbReference type="Proteomes" id="UP000316621"/>
    </source>
</evidence>
<reference evidence="1 2" key="1">
    <citation type="journal article" date="2018" name="Science">
        <title>The opium poppy genome and morphinan production.</title>
        <authorList>
            <person name="Guo L."/>
            <person name="Winzer T."/>
            <person name="Yang X."/>
            <person name="Li Y."/>
            <person name="Ning Z."/>
            <person name="He Z."/>
            <person name="Teodor R."/>
            <person name="Lu Y."/>
            <person name="Bowser T.A."/>
            <person name="Graham I.A."/>
            <person name="Ye K."/>
        </authorList>
    </citation>
    <scope>NUCLEOTIDE SEQUENCE [LARGE SCALE GENOMIC DNA]</scope>
    <source>
        <strain evidence="2">cv. HN1</strain>
        <tissue evidence="1">Leaves</tissue>
    </source>
</reference>
<protein>
    <submittedName>
        <fullName evidence="1">Uncharacterized protein</fullName>
    </submittedName>
</protein>
<dbReference type="Gramene" id="RZC71644">
    <property type="protein sequence ID" value="RZC71644"/>
    <property type="gene ID" value="C5167_034820"/>
</dbReference>
<name>A0A4Y7KE35_PAPSO</name>
<dbReference type="EMBL" id="CM010721">
    <property type="protein sequence ID" value="RZC71644.1"/>
    <property type="molecule type" value="Genomic_DNA"/>
</dbReference>
<evidence type="ECO:0000313" key="1">
    <source>
        <dbReference type="EMBL" id="RZC71644.1"/>
    </source>
</evidence>
<dbReference type="Proteomes" id="UP000316621">
    <property type="component" value="Chromosome 7"/>
</dbReference>
<gene>
    <name evidence="1" type="ORF">C5167_034820</name>
</gene>